<keyword evidence="3" id="KW-1185">Reference proteome</keyword>
<accession>Q2Z0U4</accession>
<dbReference type="InterPro" id="IPR000182">
    <property type="entry name" value="GNAT_dom"/>
</dbReference>
<dbReference type="GeneID" id="5176699"/>
<dbReference type="KEGG" id="vg:5176699"/>
<dbReference type="SUPFAM" id="SSF55729">
    <property type="entry name" value="Acyl-CoA N-acyltransferases (Nat)"/>
    <property type="match status" value="1"/>
</dbReference>
<feature type="domain" description="N-acetyltransferase" evidence="1">
    <location>
        <begin position="1"/>
        <end position="160"/>
    </location>
</feature>
<dbReference type="RefSeq" id="YP_418170.1">
    <property type="nucleotide sequence ID" value="NC_007623.1"/>
</dbReference>
<reference evidence="2 3" key="2">
    <citation type="journal article" date="2003" name="Res. Microbiol.">
        <title>Myoviridae bacteriophages of Pseudomonas aeruginosa: a long and complex evolutionary pathway.</title>
        <authorList>
            <person name="Krylov V.N."/>
            <person name="Pleteneva E.A."/>
            <person name="Bourkalsteva M.V."/>
            <person name="Shaburova O.V."/>
            <person name="Volckaert G."/>
            <person name="Sykilinda N.N."/>
            <person name="Kurochkina L.P."/>
            <person name="Mesyanzhinov V.V."/>
        </authorList>
    </citation>
    <scope>NUCLEOTIDE SEQUENCE [LARGE SCALE GENOMIC DNA]</scope>
</reference>
<dbReference type="InterPro" id="IPR016181">
    <property type="entry name" value="Acyl_CoA_acyltransferase"/>
</dbReference>
<dbReference type="PROSITE" id="PS51186">
    <property type="entry name" value="GNAT"/>
    <property type="match status" value="1"/>
</dbReference>
<evidence type="ECO:0000313" key="2">
    <source>
        <dbReference type="EMBL" id="CAG27231.1"/>
    </source>
</evidence>
<dbReference type="Proteomes" id="UP000001239">
    <property type="component" value="Segment"/>
</dbReference>
<reference evidence="2 3" key="4">
    <citation type="journal article" date="2005" name="J. Mol. Biol.">
        <title>Genome comparison of Pseudomonas aeruginosa large phages.</title>
        <authorList>
            <person name="Hertveldt K."/>
            <person name="Lavigne R."/>
            <person name="Pleteneva E."/>
            <person name="Sernova N."/>
            <person name="Kurochkina L."/>
            <person name="Korchevskii R."/>
            <person name="Robben J."/>
            <person name="Mesyanzhinov V."/>
            <person name="Krylov V.N."/>
            <person name="Volckaert G."/>
        </authorList>
    </citation>
    <scope>NUCLEOTIDE SEQUENCE</scope>
</reference>
<reference evidence="2 3" key="1">
    <citation type="journal article" date="2002" name="Genetika">
        <title>Phenogenetic characterization of a group of giant Phi KZ-like bacteriophages of Pseudomonas aeruginosa].</title>
        <authorList>
            <person name="Burkal'tseva M.V."/>
            <person name="Krylov V.N."/>
            <person name="Pleteneva E.A."/>
            <person name="Shaburova O.V."/>
            <person name="Krylov S.V."/>
            <person name="Volckaert G."/>
            <person name="Sykilinda N.N."/>
            <person name="Kurochkina L.P."/>
            <person name="Mesyanzhinov V.V."/>
        </authorList>
    </citation>
    <scope>NUCLEOTIDE SEQUENCE [LARGE SCALE GENOMIC DNA]</scope>
</reference>
<dbReference type="CDD" id="cd04301">
    <property type="entry name" value="NAT_SF"/>
    <property type="match status" value="1"/>
</dbReference>
<organism evidence="2 3">
    <name type="scientific">Pseudomonas phage EL</name>
    <dbReference type="NCBI Taxonomy" id="273133"/>
    <lineage>
        <taxon>Viruses</taxon>
        <taxon>Duplodnaviria</taxon>
        <taxon>Heunggongvirae</taxon>
        <taxon>Uroviricota</taxon>
        <taxon>Caudoviricetes</taxon>
        <taxon>Chimalliviridae</taxon>
        <taxon>Elvirus</taxon>
        <taxon>Elvirus EL</taxon>
    </lineage>
</organism>
<reference evidence="2 3" key="3">
    <citation type="journal article" date="2004" name="Bioinformatics">
        <title>PHIRE, a deterministic approach to reveal regulatory elements in bacteriophage genomes.</title>
        <authorList>
            <person name="Lavigne R."/>
            <person name="Sun W.D."/>
            <person name="Volckaert G."/>
        </authorList>
    </citation>
    <scope>NUCLEOTIDE SEQUENCE [LARGE SCALE GENOMIC DNA]</scope>
</reference>
<sequence>MTIRLDILHRFHQIEGIRETIIDFSTRLFDYEFALSGIPAHLKDQYEVPNSANAYDELFADTDLCILALDEDTPIGMLLSAYERPNAIEVLFVEEKYRNKHVGKVLVEQFHRIKLGHPIFVTVMAWNPSARRFYERNGFIFKEDSQHGEQALKGVRSLLD</sequence>
<dbReference type="EMBL" id="AJ697969">
    <property type="protein sequence ID" value="CAG27231.1"/>
    <property type="molecule type" value="Genomic_DNA"/>
</dbReference>
<dbReference type="GO" id="GO:0016747">
    <property type="term" value="F:acyltransferase activity, transferring groups other than amino-acyl groups"/>
    <property type="evidence" value="ECO:0007669"/>
    <property type="project" value="InterPro"/>
</dbReference>
<evidence type="ECO:0000313" key="3">
    <source>
        <dbReference type="Proteomes" id="UP000001239"/>
    </source>
</evidence>
<protein>
    <submittedName>
        <fullName evidence="2">Putative acetyltransferase</fullName>
    </submittedName>
</protein>
<proteinExistence type="predicted"/>
<name>Q2Z0U4_9CAUD</name>
<keyword evidence="2" id="KW-0808">Transferase</keyword>
<dbReference type="Gene3D" id="3.40.630.30">
    <property type="match status" value="1"/>
</dbReference>
<evidence type="ECO:0000259" key="1">
    <source>
        <dbReference type="PROSITE" id="PS51186"/>
    </source>
</evidence>
<dbReference type="Pfam" id="PF00583">
    <property type="entry name" value="Acetyltransf_1"/>
    <property type="match status" value="1"/>
</dbReference>